<dbReference type="Gene3D" id="2.60.120.10">
    <property type="entry name" value="Jelly Rolls"/>
    <property type="match status" value="1"/>
</dbReference>
<proteinExistence type="predicted"/>
<dbReference type="InterPro" id="IPR036376">
    <property type="entry name" value="RuBisCO_lsu_C_sf"/>
</dbReference>
<dbReference type="Pfam" id="PF00016">
    <property type="entry name" value="RuBisCO_large"/>
    <property type="match status" value="1"/>
</dbReference>
<feature type="domain" description="Cupin type-2" evidence="2">
    <location>
        <begin position="461"/>
        <end position="528"/>
    </location>
</feature>
<dbReference type="CDD" id="cd02222">
    <property type="entry name" value="cupin_TM1459-like"/>
    <property type="match status" value="1"/>
</dbReference>
<dbReference type="CDD" id="cd08210">
    <property type="entry name" value="RLP_RrRLP"/>
    <property type="match status" value="1"/>
</dbReference>
<dbReference type="SUPFAM" id="SSF51649">
    <property type="entry name" value="RuBisCo, C-terminal domain"/>
    <property type="match status" value="1"/>
</dbReference>
<evidence type="ECO:0000313" key="4">
    <source>
        <dbReference type="Proteomes" id="UP000033423"/>
    </source>
</evidence>
<evidence type="ECO:0000259" key="2">
    <source>
        <dbReference type="Pfam" id="PF07883"/>
    </source>
</evidence>
<dbReference type="PATRIC" id="fig|29290.4.peg.3566"/>
<dbReference type="GO" id="GO:0000287">
    <property type="term" value="F:magnesium ion binding"/>
    <property type="evidence" value="ECO:0007669"/>
    <property type="project" value="InterPro"/>
</dbReference>
<evidence type="ECO:0000313" key="3">
    <source>
        <dbReference type="EMBL" id="KJU85121.1"/>
    </source>
</evidence>
<dbReference type="GO" id="GO:0016984">
    <property type="term" value="F:ribulose-bisphosphate carboxylase activity"/>
    <property type="evidence" value="ECO:0007669"/>
    <property type="project" value="InterPro"/>
</dbReference>
<dbReference type="SUPFAM" id="SSF51182">
    <property type="entry name" value="RmlC-like cupins"/>
    <property type="match status" value="1"/>
</dbReference>
<gene>
    <name evidence="3" type="ORF">MBAV_002682</name>
</gene>
<dbReference type="InterPro" id="IPR036422">
    <property type="entry name" value="RuBisCO_lsu_N_sf"/>
</dbReference>
<protein>
    <submittedName>
        <fullName evidence="3">2,3-diketo-5-methylthiopentyl-1-phosphate enolase</fullName>
    </submittedName>
</protein>
<comment type="caution">
    <text evidence="3">The sequence shown here is derived from an EMBL/GenBank/DDBJ whole genome shotgun (WGS) entry which is preliminary data.</text>
</comment>
<dbReference type="InterPro" id="IPR014710">
    <property type="entry name" value="RmlC-like_jellyroll"/>
</dbReference>
<dbReference type="Gene3D" id="3.30.70.150">
    <property type="entry name" value="RuBisCO large subunit, N-terminal domain"/>
    <property type="match status" value="1"/>
</dbReference>
<sequence>MSDTIDITYELTSHHEGYERYRADGIETLIREIALEQTVEVPDGYFFNQPHINTTIVPTVKDLQPIDQAAGRYRATLSFNPEVTACQLPQFLNVLFGNISFKGNVRVVGIDFPEDFLKAFKGPGYGIPGIRQLLGVYGRPLLCAVLKPMGLSPADLANLAAEFALGGTDIIKDDHGLVDQTFCPFEQRVTLCQQAIEAANAKTSRKTLYFPNVTDGADKLEDRIRFALRCGVVGVLVAPWLVGLDTVRYLASTYRIIIMAHPAMTGAYFHDPNYGIRPSVLLGSVFRLMGADLSIFPNAGGRFNFTPEESLALSHSLRAPFGQLKPAFPAPAGGMSLSNIPDMAAMYGVDTVYTIGGSLLKYPDDIRDSTRVFLEKITSGFSQATCQPSTQSSTPPRQFTLPLTSVTLGEVFEHLSFREDFGWSGRPPRPYKDGVNLPFRYINRHELIGRYGEETRFDLRYFQIEPGGYSSLERHLHIHVVICIRGEGVFIIGGNRYTLRPFDVAYIAPMHPHQLLNESDAPFGFFCIVDHERDRPIPL</sequence>
<dbReference type="SFLD" id="SFLDG00301">
    <property type="entry name" value="RuBisCO-like_proteins"/>
    <property type="match status" value="1"/>
</dbReference>
<dbReference type="EMBL" id="LACI01001151">
    <property type="protein sequence ID" value="KJU85121.1"/>
    <property type="molecule type" value="Genomic_DNA"/>
</dbReference>
<dbReference type="Gene3D" id="3.20.20.110">
    <property type="entry name" value="Ribulose bisphosphate carboxylase, large subunit, C-terminal domain"/>
    <property type="match status" value="1"/>
</dbReference>
<dbReference type="InterPro" id="IPR013096">
    <property type="entry name" value="Cupin_2"/>
</dbReference>
<dbReference type="AlphaFoldDB" id="A0A0F3GTD4"/>
<dbReference type="PANTHER" id="PTHR42704">
    <property type="entry name" value="RIBULOSE BISPHOSPHATE CARBOXYLASE"/>
    <property type="match status" value="1"/>
</dbReference>
<name>A0A0F3GTD4_9BACT</name>
<evidence type="ECO:0000259" key="1">
    <source>
        <dbReference type="Pfam" id="PF00016"/>
    </source>
</evidence>
<dbReference type="InterPro" id="IPR033966">
    <property type="entry name" value="RuBisCO"/>
</dbReference>
<reference evidence="3 4" key="1">
    <citation type="submission" date="2015-02" db="EMBL/GenBank/DDBJ databases">
        <title>Single-cell genomics of uncultivated deep-branching MTB reveals a conserved set of magnetosome genes.</title>
        <authorList>
            <person name="Kolinko S."/>
            <person name="Richter M."/>
            <person name="Glockner F.O."/>
            <person name="Brachmann A."/>
            <person name="Schuler D."/>
        </authorList>
    </citation>
    <scope>NUCLEOTIDE SEQUENCE [LARGE SCALE GENOMIC DNA]</scope>
    <source>
        <strain evidence="3">TM-1</strain>
    </source>
</reference>
<feature type="domain" description="Ribulose bisphosphate carboxylase large subunit C-terminal" evidence="1">
    <location>
        <begin position="126"/>
        <end position="364"/>
    </location>
</feature>
<dbReference type="SFLD" id="SFLDS00014">
    <property type="entry name" value="RuBisCO"/>
    <property type="match status" value="1"/>
</dbReference>
<dbReference type="GO" id="GO:0015977">
    <property type="term" value="P:carbon fixation"/>
    <property type="evidence" value="ECO:0007669"/>
    <property type="project" value="InterPro"/>
</dbReference>
<dbReference type="SUPFAM" id="SSF54966">
    <property type="entry name" value="RuBisCO, large subunit, small (N-terminal) domain"/>
    <property type="match status" value="1"/>
</dbReference>
<dbReference type="Proteomes" id="UP000033423">
    <property type="component" value="Unassembled WGS sequence"/>
</dbReference>
<dbReference type="PANTHER" id="PTHR42704:SF17">
    <property type="entry name" value="RIBULOSE BISPHOSPHATE CARBOXYLASE LARGE CHAIN"/>
    <property type="match status" value="1"/>
</dbReference>
<accession>A0A0F3GTD4</accession>
<organism evidence="3 4">
    <name type="scientific">Candidatus Magnetobacterium bavaricum</name>
    <dbReference type="NCBI Taxonomy" id="29290"/>
    <lineage>
        <taxon>Bacteria</taxon>
        <taxon>Pseudomonadati</taxon>
        <taxon>Nitrospirota</taxon>
        <taxon>Thermodesulfovibrionia</taxon>
        <taxon>Thermodesulfovibrionales</taxon>
        <taxon>Candidatus Magnetobacteriaceae</taxon>
        <taxon>Candidatus Magnetobacterium</taxon>
    </lineage>
</organism>
<keyword evidence="4" id="KW-1185">Reference proteome</keyword>
<dbReference type="Pfam" id="PF07883">
    <property type="entry name" value="Cupin_2"/>
    <property type="match status" value="1"/>
</dbReference>
<dbReference type="InterPro" id="IPR011051">
    <property type="entry name" value="RmlC_Cupin_sf"/>
</dbReference>
<dbReference type="InterPro" id="IPR000685">
    <property type="entry name" value="RuBisCO_lsu_C"/>
</dbReference>